<dbReference type="OrthoDB" id="760868at2759"/>
<accession>A0A9N9JYD9</accession>
<dbReference type="InterPro" id="IPR058669">
    <property type="entry name" value="TPR_IPO7/11-like"/>
</dbReference>
<reference evidence="2" key="1">
    <citation type="submission" date="2021-06" db="EMBL/GenBank/DDBJ databases">
        <authorList>
            <person name="Kallberg Y."/>
            <person name="Tangrot J."/>
            <person name="Rosling A."/>
        </authorList>
    </citation>
    <scope>NUCLEOTIDE SEQUENCE</scope>
    <source>
        <strain evidence="2">MA453B</strain>
    </source>
</reference>
<dbReference type="EMBL" id="CAJVPY010033915">
    <property type="protein sequence ID" value="CAG8799462.1"/>
    <property type="molecule type" value="Genomic_DNA"/>
</dbReference>
<gene>
    <name evidence="2" type="ORF">DERYTH_LOCUS23071</name>
</gene>
<evidence type="ECO:0000313" key="3">
    <source>
        <dbReference type="Proteomes" id="UP000789405"/>
    </source>
</evidence>
<protein>
    <submittedName>
        <fullName evidence="2">21537_t:CDS:1</fullName>
    </submittedName>
</protein>
<dbReference type="Proteomes" id="UP000789405">
    <property type="component" value="Unassembled WGS sequence"/>
</dbReference>
<proteinExistence type="predicted"/>
<dbReference type="AlphaFoldDB" id="A0A9N9JYD9"/>
<dbReference type="SUPFAM" id="SSF48371">
    <property type="entry name" value="ARM repeat"/>
    <property type="match status" value="1"/>
</dbReference>
<dbReference type="InterPro" id="IPR016024">
    <property type="entry name" value="ARM-type_fold"/>
</dbReference>
<name>A0A9N9JYD9_9GLOM</name>
<feature type="non-terminal residue" evidence="2">
    <location>
        <position position="1"/>
    </location>
</feature>
<keyword evidence="3" id="KW-1185">Reference proteome</keyword>
<dbReference type="Gene3D" id="1.25.10.10">
    <property type="entry name" value="Leucine-rich Repeat Variant"/>
    <property type="match status" value="1"/>
</dbReference>
<comment type="caution">
    <text evidence="2">The sequence shown here is derived from an EMBL/GenBank/DDBJ whole genome shotgun (WGS) entry which is preliminary data.</text>
</comment>
<dbReference type="Pfam" id="PF25758">
    <property type="entry name" value="TPR_IPO11"/>
    <property type="match status" value="1"/>
</dbReference>
<evidence type="ECO:0000259" key="1">
    <source>
        <dbReference type="Pfam" id="PF25758"/>
    </source>
</evidence>
<evidence type="ECO:0000313" key="2">
    <source>
        <dbReference type="EMBL" id="CAG8799462.1"/>
    </source>
</evidence>
<feature type="domain" description="Importin-7/11-like TPR repeats" evidence="1">
    <location>
        <begin position="7"/>
        <end position="96"/>
    </location>
</feature>
<sequence>LTLHNLEERGMTQSFFTLWFSYINKFSRVHDKKLVIVALCALIELPVEQLPHTLQAGWSQVLDGILEVFKSLPKAEEGDENVIDEDVKYLEFLAQEKRKSHMNHL</sequence>
<dbReference type="InterPro" id="IPR011989">
    <property type="entry name" value="ARM-like"/>
</dbReference>
<organism evidence="2 3">
    <name type="scientific">Dentiscutata erythropus</name>
    <dbReference type="NCBI Taxonomy" id="1348616"/>
    <lineage>
        <taxon>Eukaryota</taxon>
        <taxon>Fungi</taxon>
        <taxon>Fungi incertae sedis</taxon>
        <taxon>Mucoromycota</taxon>
        <taxon>Glomeromycotina</taxon>
        <taxon>Glomeromycetes</taxon>
        <taxon>Diversisporales</taxon>
        <taxon>Gigasporaceae</taxon>
        <taxon>Dentiscutata</taxon>
    </lineage>
</organism>